<organism evidence="2 3">
    <name type="scientific">Amphritea balenae</name>
    <dbReference type="NCBI Taxonomy" id="452629"/>
    <lineage>
        <taxon>Bacteria</taxon>
        <taxon>Pseudomonadati</taxon>
        <taxon>Pseudomonadota</taxon>
        <taxon>Gammaproteobacteria</taxon>
        <taxon>Oceanospirillales</taxon>
        <taxon>Oceanospirillaceae</taxon>
        <taxon>Amphritea</taxon>
    </lineage>
</organism>
<accession>A0A3P1SQ87</accession>
<dbReference type="Proteomes" id="UP000267535">
    <property type="component" value="Unassembled WGS sequence"/>
</dbReference>
<comment type="caution">
    <text evidence="2">The sequence shown here is derived from an EMBL/GenBank/DDBJ whole genome shotgun (WGS) entry which is preliminary data.</text>
</comment>
<dbReference type="EMBL" id="RQXV01000006">
    <property type="protein sequence ID" value="RRC98805.1"/>
    <property type="molecule type" value="Genomic_DNA"/>
</dbReference>
<gene>
    <name evidence="2" type="ORF">EHS89_11480</name>
</gene>
<feature type="signal peptide" evidence="1">
    <location>
        <begin position="1"/>
        <end position="26"/>
    </location>
</feature>
<reference evidence="2 3" key="1">
    <citation type="submission" date="2018-11" db="EMBL/GenBank/DDBJ databases">
        <title>The draft genome sequence of Amphritea balenae JAMM 1525T.</title>
        <authorList>
            <person name="Fang Z."/>
            <person name="Zhang Y."/>
            <person name="Han X."/>
        </authorList>
    </citation>
    <scope>NUCLEOTIDE SEQUENCE [LARGE SCALE GENOMIC DNA]</scope>
    <source>
        <strain evidence="2 3">JAMM 1525</strain>
    </source>
</reference>
<dbReference type="AlphaFoldDB" id="A0A3P1SQ87"/>
<evidence type="ECO:0000313" key="2">
    <source>
        <dbReference type="EMBL" id="RRC98805.1"/>
    </source>
</evidence>
<feature type="chain" id="PRO_5018141290" description="NarX-like N-terminal domain-containing protein" evidence="1">
    <location>
        <begin position="27"/>
        <end position="270"/>
    </location>
</feature>
<evidence type="ECO:0000256" key="1">
    <source>
        <dbReference type="SAM" id="SignalP"/>
    </source>
</evidence>
<sequence>MSKIIIKISLLSLLLITIGGSRAVMATNAVNDAINSAAEAVYIATEQRSLSQAMLKNYVLSGLGVRSRKADKALIQAMADFNQQQQLLDRFITDTQVRQQLAIMAQRWQQVEVHYKQTPSKQHLLALYAANESLLIQADEVLNAMATANLSRVTPMLNFAGQQALLCHRLSALYGMMAWGFRAEAEPSYKQVYSQFSDTLQALESVGENTPLIGHNLKSLQRQLERTQATATASQDTFLPGLVDRSAVNMLKKVDELQAEYLVLARSLDQ</sequence>
<dbReference type="OrthoDB" id="952521at2"/>
<keyword evidence="1" id="KW-0732">Signal</keyword>
<protein>
    <recommendedName>
        <fullName evidence="4">NarX-like N-terminal domain-containing protein</fullName>
    </recommendedName>
</protein>
<evidence type="ECO:0000313" key="3">
    <source>
        <dbReference type="Proteomes" id="UP000267535"/>
    </source>
</evidence>
<dbReference type="RefSeq" id="WP_124926305.1">
    <property type="nucleotide sequence ID" value="NZ_BMOH01000002.1"/>
</dbReference>
<keyword evidence="3" id="KW-1185">Reference proteome</keyword>
<proteinExistence type="predicted"/>
<name>A0A3P1SQ87_9GAMM</name>
<evidence type="ECO:0008006" key="4">
    <source>
        <dbReference type="Google" id="ProtNLM"/>
    </source>
</evidence>